<dbReference type="Pfam" id="PF07714">
    <property type="entry name" value="PK_Tyr_Ser-Thr"/>
    <property type="match status" value="1"/>
</dbReference>
<dbReference type="GO" id="GO:0005524">
    <property type="term" value="F:ATP binding"/>
    <property type="evidence" value="ECO:0007669"/>
    <property type="project" value="UniProtKB-UniRule"/>
</dbReference>
<keyword evidence="8 13" id="KW-1133">Transmembrane helix</keyword>
<evidence type="ECO:0000256" key="6">
    <source>
        <dbReference type="ARBA" id="ARBA00022741"/>
    </source>
</evidence>
<dbReference type="PANTHER" id="PTHR27008">
    <property type="entry name" value="OS04G0122200 PROTEIN"/>
    <property type="match status" value="1"/>
</dbReference>
<evidence type="ECO:0000256" key="2">
    <source>
        <dbReference type="ARBA" id="ARBA00022614"/>
    </source>
</evidence>
<dbReference type="InterPro" id="IPR055414">
    <property type="entry name" value="LRR_R13L4/SHOC2-like"/>
</dbReference>
<dbReference type="PANTHER" id="PTHR27008:SF605">
    <property type="entry name" value="PROTEIN KINASE DOMAIN-CONTAINING PROTEIN"/>
    <property type="match status" value="1"/>
</dbReference>
<dbReference type="InterPro" id="IPR011009">
    <property type="entry name" value="Kinase-like_dom_sf"/>
</dbReference>
<dbReference type="PROSITE" id="PS00107">
    <property type="entry name" value="PROTEIN_KINASE_ATP"/>
    <property type="match status" value="1"/>
</dbReference>
<sequence>MMISVCIMVEKESDFSHQPTVPENIIRTQSSARKVGGIDSGTETEVLLSFKSLVSDPQNALSGWNISYSHCTWFGVNCTSSTTKVQSLHLSSLGLFGIIPPQLSNLTSLKTLDLSNNSFFGQIPSELGHLTSLQHIILMGNIINGTIPISLSHCRRLERLMFQNNKLTGHLPRELGRLHRLKFLDVSMNNLTGVIPSTFGNLSTLSVLNIARTQISGEIPNELGRLNNLVTLQLSENQLSGEIPFSIFNISSLKELCLASNHLEGPIPSSLSNASYIEHLDLSSNNFTGHIPLLGNLKHLVQLLLGANSLSSTTKLNFQVFDSLTNCTLLRKILLNSNQLAGELPLLSQISRFPQRLEKYQNLVSLSIEKNFFKGKIPNSIGKLQKLERLMVTDNLFSGEIPDIFSNLTWLYELDMANNRLSGRIPMSIATCQRLEMLVLQRTALNGSIPKQIFELPQLKFLLLANNSLSGFLPDEFGHLRQLEIMDISGNQLSGNIPAITERYSILQHLNIARNRITGSIPKSLENLAALESLDLSSNNLSGLIPTELENLNALQMLNVSFNSLEGEIPINGVFANISWDSLQGNNRLCVFDRETAEKLRVTTCVTKTKSNSDLVLKVIIPTSSFIVLVCALCLVCAVITKKKRKTINNQSSSSGLKGLPPRLSYYEIQLATNGFDTTNLIGRGAFGSVYRAVFSTGESGIHTTVAVKVLDLTQSKASKSFVAECEALRNIRHRNLVKWLYPEDVECGSTLTLTQRLNIAIDVASALDYLHHDCDPPVVHCDLKPGKYFGLARFLSHDSSQTGSSTIGLKGSIGYIAPEYGLGGKASTSGDVYSFGILLLEMIIAKKPTDGIFQEGLSISKLFKDNESFSQSSSTNYSSGEYSSSKNRNNIAFRGDECVASMVRVGLSCAADSSKNVLL</sequence>
<evidence type="ECO:0000256" key="7">
    <source>
        <dbReference type="ARBA" id="ARBA00022840"/>
    </source>
</evidence>
<dbReference type="Gene3D" id="3.30.200.20">
    <property type="entry name" value="Phosphorylase Kinase, domain 1"/>
    <property type="match status" value="1"/>
</dbReference>
<keyword evidence="3 13" id="KW-0812">Transmembrane</keyword>
<evidence type="ECO:0000256" key="13">
    <source>
        <dbReference type="SAM" id="Phobius"/>
    </source>
</evidence>
<feature type="domain" description="Protein kinase" evidence="14">
    <location>
        <begin position="676"/>
        <end position="920"/>
    </location>
</feature>
<gene>
    <name evidence="15" type="ORF">RGQ29_014370</name>
</gene>
<dbReference type="InterPro" id="IPR032675">
    <property type="entry name" value="LRR_dom_sf"/>
</dbReference>
<evidence type="ECO:0000256" key="3">
    <source>
        <dbReference type="ARBA" id="ARBA00022692"/>
    </source>
</evidence>
<dbReference type="GO" id="GO:0004674">
    <property type="term" value="F:protein serine/threonine kinase activity"/>
    <property type="evidence" value="ECO:0007669"/>
    <property type="project" value="UniProtKB-EC"/>
</dbReference>
<dbReference type="InterPro" id="IPR003591">
    <property type="entry name" value="Leu-rich_rpt_typical-subtyp"/>
</dbReference>
<feature type="binding site" evidence="12">
    <location>
        <position position="709"/>
    </location>
    <ligand>
        <name>ATP</name>
        <dbReference type="ChEBI" id="CHEBI:30616"/>
    </ligand>
</feature>
<dbReference type="Pfam" id="PF23598">
    <property type="entry name" value="LRR_14"/>
    <property type="match status" value="1"/>
</dbReference>
<dbReference type="EMBL" id="JAXUIC010000003">
    <property type="protein sequence ID" value="KAK4596307.1"/>
    <property type="molecule type" value="Genomic_DNA"/>
</dbReference>
<dbReference type="FunFam" id="3.80.10.10:FF:000317">
    <property type="entry name" value="Inactive leucine-rich repeat receptor-like protein kinase"/>
    <property type="match status" value="1"/>
</dbReference>
<evidence type="ECO:0000256" key="9">
    <source>
        <dbReference type="ARBA" id="ARBA00023136"/>
    </source>
</evidence>
<dbReference type="Pfam" id="PF13855">
    <property type="entry name" value="LRR_8"/>
    <property type="match status" value="1"/>
</dbReference>
<evidence type="ECO:0000256" key="4">
    <source>
        <dbReference type="ARBA" id="ARBA00022729"/>
    </source>
</evidence>
<name>A0AAN7J2Z0_QUERU</name>
<keyword evidence="5" id="KW-0677">Repeat</keyword>
<comment type="caution">
    <text evidence="15">The sequence shown here is derived from an EMBL/GenBank/DDBJ whole genome shotgun (WGS) entry which is preliminary data.</text>
</comment>
<feature type="transmembrane region" description="Helical" evidence="13">
    <location>
        <begin position="615"/>
        <end position="640"/>
    </location>
</feature>
<dbReference type="SUPFAM" id="SSF52058">
    <property type="entry name" value="L domain-like"/>
    <property type="match status" value="2"/>
</dbReference>
<protein>
    <recommendedName>
        <fullName evidence="14">Protein kinase domain-containing protein</fullName>
    </recommendedName>
</protein>
<dbReference type="FunFam" id="3.80.10.10:FF:000719">
    <property type="entry name" value="MDIS1-interacting receptor like kinase 2 isoform A"/>
    <property type="match status" value="1"/>
</dbReference>
<keyword evidence="11" id="KW-0325">Glycoprotein</keyword>
<dbReference type="AlphaFoldDB" id="A0AAN7J2Z0"/>
<keyword evidence="10" id="KW-0675">Receptor</keyword>
<evidence type="ECO:0000256" key="10">
    <source>
        <dbReference type="ARBA" id="ARBA00023170"/>
    </source>
</evidence>
<comment type="subcellular location">
    <subcellularLocation>
        <location evidence="1">Membrane</location>
        <topology evidence="1">Single-pass type I membrane protein</topology>
    </subcellularLocation>
</comment>
<reference evidence="15 16" key="1">
    <citation type="journal article" date="2023" name="G3 (Bethesda)">
        <title>A haplotype-resolved chromosome-scale genome for Quercus rubra L. provides insights into the genetics of adaptive traits for red oak species.</title>
        <authorList>
            <person name="Kapoor B."/>
            <person name="Jenkins J."/>
            <person name="Schmutz J."/>
            <person name="Zhebentyayeva T."/>
            <person name="Kuelheim C."/>
            <person name="Coggeshall M."/>
            <person name="Heim C."/>
            <person name="Lasky J.R."/>
            <person name="Leites L."/>
            <person name="Islam-Faridi N."/>
            <person name="Romero-Severson J."/>
            <person name="DeLeo V.L."/>
            <person name="Lucas S.M."/>
            <person name="Lazic D."/>
            <person name="Gailing O."/>
            <person name="Carlson J."/>
            <person name="Staton M."/>
        </authorList>
    </citation>
    <scope>NUCLEOTIDE SEQUENCE [LARGE SCALE GENOMIC DNA]</scope>
    <source>
        <strain evidence="15">Pseudo-F2</strain>
    </source>
</reference>
<keyword evidence="16" id="KW-1185">Reference proteome</keyword>
<keyword evidence="9 13" id="KW-0472">Membrane</keyword>
<dbReference type="InterPro" id="IPR017441">
    <property type="entry name" value="Protein_kinase_ATP_BS"/>
</dbReference>
<evidence type="ECO:0000313" key="16">
    <source>
        <dbReference type="Proteomes" id="UP001324115"/>
    </source>
</evidence>
<dbReference type="Pfam" id="PF08263">
    <property type="entry name" value="LRRNT_2"/>
    <property type="match status" value="1"/>
</dbReference>
<evidence type="ECO:0000256" key="12">
    <source>
        <dbReference type="PROSITE-ProRule" id="PRU10141"/>
    </source>
</evidence>
<dbReference type="InterPro" id="IPR051809">
    <property type="entry name" value="Plant_receptor-like_S/T_kinase"/>
</dbReference>
<keyword evidence="4" id="KW-0732">Signal</keyword>
<organism evidence="15 16">
    <name type="scientific">Quercus rubra</name>
    <name type="common">Northern red oak</name>
    <name type="synonym">Quercus borealis</name>
    <dbReference type="NCBI Taxonomy" id="3512"/>
    <lineage>
        <taxon>Eukaryota</taxon>
        <taxon>Viridiplantae</taxon>
        <taxon>Streptophyta</taxon>
        <taxon>Embryophyta</taxon>
        <taxon>Tracheophyta</taxon>
        <taxon>Spermatophyta</taxon>
        <taxon>Magnoliopsida</taxon>
        <taxon>eudicotyledons</taxon>
        <taxon>Gunneridae</taxon>
        <taxon>Pentapetalae</taxon>
        <taxon>rosids</taxon>
        <taxon>fabids</taxon>
        <taxon>Fagales</taxon>
        <taxon>Fagaceae</taxon>
        <taxon>Quercus</taxon>
    </lineage>
</organism>
<dbReference type="Proteomes" id="UP001324115">
    <property type="component" value="Unassembled WGS sequence"/>
</dbReference>
<evidence type="ECO:0000256" key="11">
    <source>
        <dbReference type="ARBA" id="ARBA00023180"/>
    </source>
</evidence>
<dbReference type="GO" id="GO:0016020">
    <property type="term" value="C:membrane"/>
    <property type="evidence" value="ECO:0007669"/>
    <property type="project" value="UniProtKB-SubCell"/>
</dbReference>
<dbReference type="FunFam" id="3.80.10.10:FF:000101">
    <property type="entry name" value="LRR receptor-like serine/threonine-protein kinase ERECTA"/>
    <property type="match status" value="1"/>
</dbReference>
<dbReference type="SUPFAM" id="SSF56112">
    <property type="entry name" value="Protein kinase-like (PK-like)"/>
    <property type="match status" value="1"/>
</dbReference>
<dbReference type="InterPro" id="IPR013210">
    <property type="entry name" value="LRR_N_plant-typ"/>
</dbReference>
<dbReference type="InterPro" id="IPR001245">
    <property type="entry name" value="Ser-Thr/Tyr_kinase_cat_dom"/>
</dbReference>
<proteinExistence type="predicted"/>
<evidence type="ECO:0000256" key="5">
    <source>
        <dbReference type="ARBA" id="ARBA00022737"/>
    </source>
</evidence>
<dbReference type="Pfam" id="PF00069">
    <property type="entry name" value="Pkinase"/>
    <property type="match status" value="1"/>
</dbReference>
<dbReference type="SMART" id="SM00369">
    <property type="entry name" value="LRR_TYP"/>
    <property type="match status" value="8"/>
</dbReference>
<dbReference type="PROSITE" id="PS50011">
    <property type="entry name" value="PROTEIN_KINASE_DOM"/>
    <property type="match status" value="1"/>
</dbReference>
<evidence type="ECO:0000256" key="1">
    <source>
        <dbReference type="ARBA" id="ARBA00004479"/>
    </source>
</evidence>
<evidence type="ECO:0000259" key="14">
    <source>
        <dbReference type="PROSITE" id="PS50011"/>
    </source>
</evidence>
<dbReference type="InterPro" id="IPR001611">
    <property type="entry name" value="Leu-rich_rpt"/>
</dbReference>
<dbReference type="Gene3D" id="1.10.510.10">
    <property type="entry name" value="Transferase(Phosphotransferase) domain 1"/>
    <property type="match status" value="1"/>
</dbReference>
<keyword evidence="2" id="KW-0433">Leucine-rich repeat</keyword>
<dbReference type="Gene3D" id="3.80.10.10">
    <property type="entry name" value="Ribonuclease Inhibitor"/>
    <property type="match status" value="3"/>
</dbReference>
<dbReference type="PRINTS" id="PR00019">
    <property type="entry name" value="LEURICHRPT"/>
</dbReference>
<dbReference type="Pfam" id="PF00560">
    <property type="entry name" value="LRR_1"/>
    <property type="match status" value="4"/>
</dbReference>
<dbReference type="InterPro" id="IPR000719">
    <property type="entry name" value="Prot_kinase_dom"/>
</dbReference>
<evidence type="ECO:0000313" key="15">
    <source>
        <dbReference type="EMBL" id="KAK4596307.1"/>
    </source>
</evidence>
<keyword evidence="7 12" id="KW-0067">ATP-binding</keyword>
<keyword evidence="6 12" id="KW-0547">Nucleotide-binding</keyword>
<evidence type="ECO:0000256" key="8">
    <source>
        <dbReference type="ARBA" id="ARBA00022989"/>
    </source>
</evidence>
<accession>A0AAN7J2Z0</accession>